<dbReference type="Proteomes" id="UP000050265">
    <property type="component" value="Unassembled WGS sequence"/>
</dbReference>
<gene>
    <name evidence="2" type="ORF">ALO35_00998</name>
</gene>
<accession>A0A0P9SDW4</accession>
<feature type="region of interest" description="Disordered" evidence="1">
    <location>
        <begin position="183"/>
        <end position="220"/>
    </location>
</feature>
<dbReference type="AlphaFoldDB" id="A0A0P9SDW4"/>
<name>A0A0P9SDW4_PSEAV</name>
<feature type="compositionally biased region" description="Basic and acidic residues" evidence="1">
    <location>
        <begin position="183"/>
        <end position="197"/>
    </location>
</feature>
<evidence type="ECO:0000313" key="3">
    <source>
        <dbReference type="Proteomes" id="UP000050265"/>
    </source>
</evidence>
<evidence type="ECO:0000256" key="1">
    <source>
        <dbReference type="SAM" id="MobiDB-lite"/>
    </source>
</evidence>
<dbReference type="PATRIC" id="fig|53707.9.peg.1450"/>
<dbReference type="EMBL" id="LJQP01000415">
    <property type="protein sequence ID" value="KPX58810.1"/>
    <property type="molecule type" value="Genomic_DNA"/>
</dbReference>
<comment type="caution">
    <text evidence="2">The sequence shown here is derived from an EMBL/GenBank/DDBJ whole genome shotgun (WGS) entry which is preliminary data.</text>
</comment>
<organism evidence="2 3">
    <name type="scientific">Pseudomonas amygdali pv. lachrymans</name>
    <name type="common">Pseudomonas syringae pv. lachrymans</name>
    <dbReference type="NCBI Taxonomy" id="53707"/>
    <lineage>
        <taxon>Bacteria</taxon>
        <taxon>Pseudomonadati</taxon>
        <taxon>Pseudomonadota</taxon>
        <taxon>Gammaproteobacteria</taxon>
        <taxon>Pseudomonadales</taxon>
        <taxon>Pseudomonadaceae</taxon>
        <taxon>Pseudomonas</taxon>
        <taxon>Pseudomonas amygdali</taxon>
    </lineage>
</organism>
<protein>
    <submittedName>
        <fullName evidence="2">Uncharacterized protein</fullName>
    </submittedName>
</protein>
<evidence type="ECO:0000313" key="2">
    <source>
        <dbReference type="EMBL" id="KPX58810.1"/>
    </source>
</evidence>
<sequence>MLEDFEVVTDVAEILRLNKQLAKQLRSTLPHKESREITYPAGHHTGTVYFEARSGVGVRAWSPHIAPDRLLNYVLSADPRSTKWIEIVVQLNFPAGTYNRRMAGAFVKDGSGDVFVAHRGKLTKGNAGLPKDKVFREFAARTVEASDNEKTSRVILIGGLTDPEIANRLWAFAEEAREVATRLGEELHGDGKSERTRTSLSDRAASGDSEEFGGEREVDEGAHRAFVPAEALLKLRDYFDEYSGEGRVKGHGGGKRTVEHGAVVRALELALQKQGSSQKAQAIDLAVVTASNVDLFEVKTTARTTDVYTGVGQLVIHGECLYDVLGLPVKRYLVLPEKPKASHSRAASRSVGVKIVTYQKKNATYQFIGLP</sequence>
<proteinExistence type="predicted"/>
<reference evidence="2 3" key="1">
    <citation type="submission" date="2015-09" db="EMBL/GenBank/DDBJ databases">
        <title>Genome announcement of multiple Pseudomonas syringae strains.</title>
        <authorList>
            <person name="Thakur S."/>
            <person name="Wang P.W."/>
            <person name="Gong Y."/>
            <person name="Weir B.S."/>
            <person name="Guttman D.S."/>
        </authorList>
    </citation>
    <scope>NUCLEOTIDE SEQUENCE [LARGE SCALE GENOMIC DNA]</scope>
    <source>
        <strain evidence="2 3">ICMP3507</strain>
    </source>
</reference>